<dbReference type="InterPro" id="IPR042101">
    <property type="entry name" value="SRP54_N_sf"/>
</dbReference>
<dbReference type="HAMAP" id="MF_00306">
    <property type="entry name" value="SRP54"/>
    <property type="match status" value="1"/>
</dbReference>
<dbReference type="STRING" id="1408416.GCA_000702765_00821"/>
<dbReference type="EMBL" id="LR215050">
    <property type="protein sequence ID" value="VEU82645.1"/>
    <property type="molecule type" value="Genomic_DNA"/>
</dbReference>
<dbReference type="GO" id="GO:0005525">
    <property type="term" value="F:GTP binding"/>
    <property type="evidence" value="ECO:0007669"/>
    <property type="project" value="UniProtKB-UniRule"/>
</dbReference>
<dbReference type="InterPro" id="IPR013822">
    <property type="entry name" value="Signal_recog_particl_SRP54_hlx"/>
</dbReference>
<keyword evidence="6 9" id="KW-0733">Signal recognition particle</keyword>
<dbReference type="GO" id="GO:0048500">
    <property type="term" value="C:signal recognition particle"/>
    <property type="evidence" value="ECO:0007669"/>
    <property type="project" value="UniProtKB-UniRule"/>
</dbReference>
<proteinExistence type="inferred from homology"/>
<evidence type="ECO:0000259" key="11">
    <source>
        <dbReference type="PROSITE" id="PS00300"/>
    </source>
</evidence>
<dbReference type="SMART" id="SM00382">
    <property type="entry name" value="AAA"/>
    <property type="match status" value="1"/>
</dbReference>
<evidence type="ECO:0000256" key="7">
    <source>
        <dbReference type="ARBA" id="ARBA00023274"/>
    </source>
</evidence>
<dbReference type="GO" id="GO:0006614">
    <property type="term" value="P:SRP-dependent cotranslational protein targeting to membrane"/>
    <property type="evidence" value="ECO:0007669"/>
    <property type="project" value="InterPro"/>
</dbReference>
<dbReference type="SMART" id="SM00962">
    <property type="entry name" value="SRP54"/>
    <property type="match status" value="1"/>
</dbReference>
<comment type="subunit">
    <text evidence="9">Part of the signal recognition particle protein translocation system, which is composed of SRP and FtsY.</text>
</comment>
<dbReference type="InterPro" id="IPR000897">
    <property type="entry name" value="SRP54_GTPase_dom"/>
</dbReference>
<dbReference type="SMART" id="SM00963">
    <property type="entry name" value="SRP54_N"/>
    <property type="match status" value="1"/>
</dbReference>
<reference evidence="12 13" key="1">
    <citation type="submission" date="2019-01" db="EMBL/GenBank/DDBJ databases">
        <authorList>
            <consortium name="Pathogen Informatics"/>
        </authorList>
    </citation>
    <scope>NUCLEOTIDE SEQUENCE [LARGE SCALE GENOMIC DNA]</scope>
    <source>
        <strain evidence="12 13">NCTC10172</strain>
    </source>
</reference>
<organism evidence="12 13">
    <name type="scientific">Acholeplasma hippikon</name>
    <dbReference type="NCBI Taxonomy" id="264636"/>
    <lineage>
        <taxon>Bacteria</taxon>
        <taxon>Bacillati</taxon>
        <taxon>Mycoplasmatota</taxon>
        <taxon>Mollicutes</taxon>
        <taxon>Acholeplasmatales</taxon>
        <taxon>Acholeplasmataceae</taxon>
        <taxon>Acholeplasma</taxon>
    </lineage>
</organism>
<feature type="binding site" evidence="9">
    <location>
        <begin position="247"/>
        <end position="250"/>
    </location>
    <ligand>
        <name>GTP</name>
        <dbReference type="ChEBI" id="CHEBI:37565"/>
    </ligand>
</feature>
<comment type="similarity">
    <text evidence="1 9">Belongs to the GTP-binding SRP family. SRP54 subfamily.</text>
</comment>
<dbReference type="KEGG" id="ahk:NCTC10172_00665"/>
<evidence type="ECO:0000256" key="10">
    <source>
        <dbReference type="SAM" id="MobiDB-lite"/>
    </source>
</evidence>
<comment type="subcellular location">
    <subcellularLocation>
        <location evidence="9">Cytoplasm</location>
    </subcellularLocation>
    <text evidence="9">The SRP-RNC complex is targeted to the cytoplasmic membrane.</text>
</comment>
<dbReference type="Gene3D" id="1.10.260.30">
    <property type="entry name" value="Signal recognition particle, SRP54 subunit, M-domain"/>
    <property type="match status" value="1"/>
</dbReference>
<feature type="binding site" evidence="9">
    <location>
        <begin position="107"/>
        <end position="114"/>
    </location>
    <ligand>
        <name>GTP</name>
        <dbReference type="ChEBI" id="CHEBI:37565"/>
    </ligand>
</feature>
<comment type="function">
    <text evidence="9">Involved in targeting and insertion of nascent membrane proteins into the cytoplasmic membrane. Binds to the hydrophobic signal sequence of the ribosome-nascent chain (RNC) as it emerges from the ribosomes. The SRP-RNC complex is then targeted to the cytoplasmic membrane where it interacts with the SRP receptor FtsY.</text>
</comment>
<keyword evidence="2 9" id="KW-0547">Nucleotide-binding</keyword>
<dbReference type="PANTHER" id="PTHR11564:SF5">
    <property type="entry name" value="SIGNAL RECOGNITION PARTICLE SUBUNIT SRP54"/>
    <property type="match status" value="1"/>
</dbReference>
<evidence type="ECO:0000256" key="6">
    <source>
        <dbReference type="ARBA" id="ARBA00023135"/>
    </source>
</evidence>
<dbReference type="SUPFAM" id="SSF52540">
    <property type="entry name" value="P-loop containing nucleoside triphosphate hydrolases"/>
    <property type="match status" value="1"/>
</dbReference>
<name>A0A449BJK3_9MOLU</name>
<dbReference type="InterPro" id="IPR027417">
    <property type="entry name" value="P-loop_NTPase"/>
</dbReference>
<dbReference type="InterPro" id="IPR003593">
    <property type="entry name" value="AAA+_ATPase"/>
</dbReference>
<comment type="domain">
    <text evidence="9">Composed of three domains: the N-terminal N domain, which is responsible for interactions with the ribosome, the central G domain, which binds GTP, and the C-terminal M domain, which binds the RNA and the signal sequence of the RNC.</text>
</comment>
<evidence type="ECO:0000256" key="4">
    <source>
        <dbReference type="ARBA" id="ARBA00022884"/>
    </source>
</evidence>
<dbReference type="PANTHER" id="PTHR11564">
    <property type="entry name" value="SIGNAL RECOGNITION PARTICLE 54K PROTEIN SRP54"/>
    <property type="match status" value="1"/>
</dbReference>
<dbReference type="CDD" id="cd18539">
    <property type="entry name" value="SRP_G"/>
    <property type="match status" value="1"/>
</dbReference>
<keyword evidence="9" id="KW-0963">Cytoplasm</keyword>
<dbReference type="Gene3D" id="3.40.50.300">
    <property type="entry name" value="P-loop containing nucleotide triphosphate hydrolases"/>
    <property type="match status" value="1"/>
</dbReference>
<evidence type="ECO:0000256" key="2">
    <source>
        <dbReference type="ARBA" id="ARBA00022741"/>
    </source>
</evidence>
<dbReference type="Pfam" id="PF02881">
    <property type="entry name" value="SRP54_N"/>
    <property type="match status" value="1"/>
</dbReference>
<feature type="binding site" evidence="9">
    <location>
        <begin position="189"/>
        <end position="193"/>
    </location>
    <ligand>
        <name>GTP</name>
        <dbReference type="ChEBI" id="CHEBI:37565"/>
    </ligand>
</feature>
<keyword evidence="7 9" id="KW-0687">Ribonucleoprotein</keyword>
<keyword evidence="3 9" id="KW-0378">Hydrolase</keyword>
<keyword evidence="4 9" id="KW-0694">RNA-binding</keyword>
<feature type="domain" description="SRP54-type proteins GTP-binding" evidence="11">
    <location>
        <begin position="268"/>
        <end position="281"/>
    </location>
</feature>
<dbReference type="GO" id="GO:0003924">
    <property type="term" value="F:GTPase activity"/>
    <property type="evidence" value="ECO:0007669"/>
    <property type="project" value="UniProtKB-UniRule"/>
</dbReference>
<evidence type="ECO:0000313" key="12">
    <source>
        <dbReference type="EMBL" id="VEU82645.1"/>
    </source>
</evidence>
<evidence type="ECO:0000313" key="13">
    <source>
        <dbReference type="Proteomes" id="UP000290909"/>
    </source>
</evidence>
<dbReference type="InterPro" id="IPR004125">
    <property type="entry name" value="Signal_recog_particle_SRP54_M"/>
</dbReference>
<accession>A0A449BJK3</accession>
<evidence type="ECO:0000256" key="3">
    <source>
        <dbReference type="ARBA" id="ARBA00022801"/>
    </source>
</evidence>
<keyword evidence="13" id="KW-1185">Reference proteome</keyword>
<dbReference type="Proteomes" id="UP000290909">
    <property type="component" value="Chromosome"/>
</dbReference>
<evidence type="ECO:0000256" key="8">
    <source>
        <dbReference type="ARBA" id="ARBA00048027"/>
    </source>
</evidence>
<dbReference type="AlphaFoldDB" id="A0A449BJK3"/>
<feature type="compositionally biased region" description="Basic residues" evidence="10">
    <location>
        <begin position="453"/>
        <end position="467"/>
    </location>
</feature>
<dbReference type="InterPro" id="IPR004780">
    <property type="entry name" value="SRP"/>
</dbReference>
<gene>
    <name evidence="9 12" type="primary">ffh</name>
    <name evidence="12" type="ORF">NCTC10172_00665</name>
</gene>
<dbReference type="EC" id="3.6.5.4" evidence="9"/>
<dbReference type="PROSITE" id="PS00300">
    <property type="entry name" value="SRP54"/>
    <property type="match status" value="1"/>
</dbReference>
<dbReference type="InterPro" id="IPR022941">
    <property type="entry name" value="SRP54"/>
</dbReference>
<evidence type="ECO:0000256" key="1">
    <source>
        <dbReference type="ARBA" id="ARBA00005450"/>
    </source>
</evidence>
<evidence type="ECO:0000256" key="9">
    <source>
        <dbReference type="HAMAP-Rule" id="MF_00306"/>
    </source>
</evidence>
<dbReference type="Pfam" id="PF02978">
    <property type="entry name" value="SRP_SPB"/>
    <property type="match status" value="1"/>
</dbReference>
<dbReference type="NCBIfam" id="TIGR00959">
    <property type="entry name" value="ffh"/>
    <property type="match status" value="1"/>
</dbReference>
<dbReference type="Pfam" id="PF00448">
    <property type="entry name" value="SRP54"/>
    <property type="match status" value="1"/>
</dbReference>
<dbReference type="SUPFAM" id="SSF47446">
    <property type="entry name" value="Signal peptide-binding domain"/>
    <property type="match status" value="1"/>
</dbReference>
<keyword evidence="5 9" id="KW-0342">GTP-binding</keyword>
<evidence type="ECO:0000256" key="5">
    <source>
        <dbReference type="ARBA" id="ARBA00023134"/>
    </source>
</evidence>
<dbReference type="InterPro" id="IPR036891">
    <property type="entry name" value="Signal_recog_part_SRP54_M_sf"/>
</dbReference>
<dbReference type="Gene3D" id="1.20.120.140">
    <property type="entry name" value="Signal recognition particle SRP54, nucleotide-binding domain"/>
    <property type="match status" value="1"/>
</dbReference>
<feature type="region of interest" description="Disordered" evidence="10">
    <location>
        <begin position="440"/>
        <end position="467"/>
    </location>
</feature>
<sequence length="467" mass="52357">MKNSLSDRLQMFVRRTTGRAALTEKDIDEMMREVRLSLLEADVNFKIVKQFTNNVKEQALGEKILKGLNPGQQVVKVVHDELKRIMGEESVGLVYATSGLTKIMTIGLQGSGKTTAIGKLGLWIRKKDKKNVMFIAADVYRPAAIDQLKTIGKSLGIHVYDEGIKDARVIVKNGLAYAKENNYDVVIIDTAGRLTIDEDMMQELKDVKELAQPNDVLLTVDAMMGQEAANVAKSFHDQIGATGVILTKMDGDTRGGAALSIREISQIPIKFTSNGEKMDTLEAFHPDRMASRILGMGDMLTLIEEVTSNIDEEEAKNMMEKMMSDSYNYLDLQKQFKMIKRMGSISKILGFIPGLGKMKDALSNVDEKQFDIISVIINSMTEEERKYPELIDKSSRRRERIAKGAGVQVADVNRLRESLVQQKQMMKKFANMDENQLERMSKNPSAFQPQPMKAKKGKGKNRGGFRF</sequence>
<comment type="catalytic activity">
    <reaction evidence="8 9">
        <text>GTP + H2O = GDP + phosphate + H(+)</text>
        <dbReference type="Rhea" id="RHEA:19669"/>
        <dbReference type="ChEBI" id="CHEBI:15377"/>
        <dbReference type="ChEBI" id="CHEBI:15378"/>
        <dbReference type="ChEBI" id="CHEBI:37565"/>
        <dbReference type="ChEBI" id="CHEBI:43474"/>
        <dbReference type="ChEBI" id="CHEBI:58189"/>
        <dbReference type="EC" id="3.6.5.4"/>
    </reaction>
</comment>
<dbReference type="GO" id="GO:0008312">
    <property type="term" value="F:7S RNA binding"/>
    <property type="evidence" value="ECO:0007669"/>
    <property type="project" value="InterPro"/>
</dbReference>
<protein>
    <recommendedName>
        <fullName evidence="9">Signal recognition particle protein</fullName>
        <ecNumber evidence="9">3.6.5.4</ecNumber>
    </recommendedName>
    <alternativeName>
        <fullName evidence="9">Fifty-four homolog</fullName>
    </alternativeName>
</protein>